<comment type="caution">
    <text evidence="2">The sequence shown here is derived from an EMBL/GenBank/DDBJ whole genome shotgun (WGS) entry which is preliminary data.</text>
</comment>
<feature type="transmembrane region" description="Helical" evidence="1">
    <location>
        <begin position="76"/>
        <end position="96"/>
    </location>
</feature>
<evidence type="ECO:0000313" key="2">
    <source>
        <dbReference type="EMBL" id="CAE8610402.1"/>
    </source>
</evidence>
<keyword evidence="1" id="KW-0472">Membrane</keyword>
<gene>
    <name evidence="2" type="ORF">PGLA1383_LOCUS28228</name>
</gene>
<dbReference type="EMBL" id="CAJNNV010024656">
    <property type="protein sequence ID" value="CAE8610402.1"/>
    <property type="molecule type" value="Genomic_DNA"/>
</dbReference>
<evidence type="ECO:0000256" key="1">
    <source>
        <dbReference type="SAM" id="Phobius"/>
    </source>
</evidence>
<dbReference type="Proteomes" id="UP000654075">
    <property type="component" value="Unassembled WGS sequence"/>
</dbReference>
<sequence length="120" mass="13330">DQEPPKRLIAAKRFYRQFLRCCTSCFVSCLDVMDICLRVVGPIFILIALAIIGCVTYTFFTIVLPTQYGEGASMVLMVNEFLFGCFLLVNLLYNYLMSIFTSPGQPPGYTGTASGSNVDQ</sequence>
<accession>A0A813FIQ7</accession>
<evidence type="ECO:0008006" key="4">
    <source>
        <dbReference type="Google" id="ProtNLM"/>
    </source>
</evidence>
<feature type="non-terminal residue" evidence="2">
    <location>
        <position position="120"/>
    </location>
</feature>
<dbReference type="AlphaFoldDB" id="A0A813FIQ7"/>
<name>A0A813FIQ7_POLGL</name>
<feature type="non-terminal residue" evidence="2">
    <location>
        <position position="1"/>
    </location>
</feature>
<keyword evidence="1" id="KW-1133">Transmembrane helix</keyword>
<dbReference type="GO" id="GO:0016409">
    <property type="term" value="F:palmitoyltransferase activity"/>
    <property type="evidence" value="ECO:0007669"/>
    <property type="project" value="InterPro"/>
</dbReference>
<dbReference type="PANTHER" id="PTHR12246">
    <property type="entry name" value="PALMITOYLTRANSFERASE ZDHHC16"/>
    <property type="match status" value="1"/>
</dbReference>
<keyword evidence="3" id="KW-1185">Reference proteome</keyword>
<dbReference type="InterPro" id="IPR039859">
    <property type="entry name" value="PFA4/ZDH16/20/ERF2-like"/>
</dbReference>
<evidence type="ECO:0000313" key="3">
    <source>
        <dbReference type="Proteomes" id="UP000654075"/>
    </source>
</evidence>
<keyword evidence="1" id="KW-0812">Transmembrane</keyword>
<proteinExistence type="predicted"/>
<organism evidence="2 3">
    <name type="scientific">Polarella glacialis</name>
    <name type="common">Dinoflagellate</name>
    <dbReference type="NCBI Taxonomy" id="89957"/>
    <lineage>
        <taxon>Eukaryota</taxon>
        <taxon>Sar</taxon>
        <taxon>Alveolata</taxon>
        <taxon>Dinophyceae</taxon>
        <taxon>Suessiales</taxon>
        <taxon>Suessiaceae</taxon>
        <taxon>Polarella</taxon>
    </lineage>
</organism>
<protein>
    <recommendedName>
        <fullName evidence="4">Protein S-acyltransferase</fullName>
    </recommendedName>
</protein>
<reference evidence="2" key="1">
    <citation type="submission" date="2021-02" db="EMBL/GenBank/DDBJ databases">
        <authorList>
            <person name="Dougan E. K."/>
            <person name="Rhodes N."/>
            <person name="Thang M."/>
            <person name="Chan C."/>
        </authorList>
    </citation>
    <scope>NUCLEOTIDE SEQUENCE</scope>
</reference>
<feature type="transmembrane region" description="Helical" evidence="1">
    <location>
        <begin position="43"/>
        <end position="64"/>
    </location>
</feature>